<reference evidence="2 3" key="1">
    <citation type="submission" date="2018-06" db="EMBL/GenBank/DDBJ databases">
        <title>Genome conservation of Clostridium tetani.</title>
        <authorList>
            <person name="Bruggemann H."/>
            <person name="Popoff M.R."/>
        </authorList>
    </citation>
    <scope>NUCLEOTIDE SEQUENCE [LARGE SCALE GENOMIC DNA]</scope>
    <source>
        <strain evidence="2 3">63.05</strain>
    </source>
</reference>
<proteinExistence type="predicted"/>
<evidence type="ECO:0000256" key="1">
    <source>
        <dbReference type="SAM" id="Phobius"/>
    </source>
</evidence>
<sequence length="80" mass="9463">MLKNNKELFLSFLGIAAFRVHMWNLKRKSKQLLEKKQENHAEYTHDDIIEHLNSLSEIQAGSDLIYFLLILMVALLFFQN</sequence>
<dbReference type="Proteomes" id="UP000290273">
    <property type="component" value="Unassembled WGS sequence"/>
</dbReference>
<evidence type="ECO:0000313" key="3">
    <source>
        <dbReference type="Proteomes" id="UP000290273"/>
    </source>
</evidence>
<accession>A0ABY0ET95</accession>
<evidence type="ECO:0000313" key="2">
    <source>
        <dbReference type="EMBL" id="RXI57295.1"/>
    </source>
</evidence>
<protein>
    <submittedName>
        <fullName evidence="2">Uncharacterized protein</fullName>
    </submittedName>
</protein>
<feature type="transmembrane region" description="Helical" evidence="1">
    <location>
        <begin position="60"/>
        <end position="78"/>
    </location>
</feature>
<keyword evidence="1" id="KW-0472">Membrane</keyword>
<organism evidence="2 3">
    <name type="scientific">Clostridium tetani</name>
    <dbReference type="NCBI Taxonomy" id="1513"/>
    <lineage>
        <taxon>Bacteria</taxon>
        <taxon>Bacillati</taxon>
        <taxon>Bacillota</taxon>
        <taxon>Clostridia</taxon>
        <taxon>Eubacteriales</taxon>
        <taxon>Clostridiaceae</taxon>
        <taxon>Clostridium</taxon>
    </lineage>
</organism>
<comment type="caution">
    <text evidence="2">The sequence shown here is derived from an EMBL/GenBank/DDBJ whole genome shotgun (WGS) entry which is preliminary data.</text>
</comment>
<dbReference type="EMBL" id="QMAU01000023">
    <property type="protein sequence ID" value="RXI57295.1"/>
    <property type="molecule type" value="Genomic_DNA"/>
</dbReference>
<keyword evidence="1" id="KW-0812">Transmembrane</keyword>
<keyword evidence="1" id="KW-1133">Transmembrane helix</keyword>
<dbReference type="RefSeq" id="WP_039262269.1">
    <property type="nucleotide sequence ID" value="NZ_JSWD01000151.1"/>
</dbReference>
<name>A0ABY0ET95_CLOTA</name>
<gene>
    <name evidence="2" type="ORF">DP131_05385</name>
</gene>